<dbReference type="InterPro" id="IPR006667">
    <property type="entry name" value="SLC41_membr_dom"/>
</dbReference>
<feature type="transmembrane region" description="Helical" evidence="8">
    <location>
        <begin position="369"/>
        <end position="389"/>
    </location>
</feature>
<dbReference type="RefSeq" id="WP_035706037.1">
    <property type="nucleotide sequence ID" value="NZ_CAMIFG010000084.1"/>
</dbReference>
<comment type="subcellular location">
    <subcellularLocation>
        <location evidence="8">Cell membrane</location>
        <topology evidence="8">Multi-pass membrane protein</topology>
    </subcellularLocation>
    <subcellularLocation>
        <location evidence="1">Membrane</location>
        <topology evidence="1">Multi-pass membrane protein</topology>
    </subcellularLocation>
</comment>
<dbReference type="NCBIfam" id="TIGR00400">
    <property type="entry name" value="mgtE"/>
    <property type="match status" value="1"/>
</dbReference>
<organism evidence="9 10">
    <name type="scientific">Haematobacter massiliensis</name>
    <dbReference type="NCBI Taxonomy" id="195105"/>
    <lineage>
        <taxon>Bacteria</taxon>
        <taxon>Pseudomonadati</taxon>
        <taxon>Pseudomonadota</taxon>
        <taxon>Alphaproteobacteria</taxon>
        <taxon>Rhodobacterales</taxon>
        <taxon>Paracoccaceae</taxon>
        <taxon>Haematobacter</taxon>
    </lineage>
</organism>
<evidence type="ECO:0000256" key="8">
    <source>
        <dbReference type="RuleBase" id="RU362011"/>
    </source>
</evidence>
<dbReference type="SUPFAM" id="SSF161093">
    <property type="entry name" value="MgtE membrane domain-like"/>
    <property type="match status" value="1"/>
</dbReference>
<dbReference type="Pfam" id="PF03448">
    <property type="entry name" value="MgtE_N"/>
    <property type="match status" value="1"/>
</dbReference>
<dbReference type="Gene3D" id="3.10.580.10">
    <property type="entry name" value="CBS-domain"/>
    <property type="match status" value="1"/>
</dbReference>
<feature type="transmembrane region" description="Helical" evidence="8">
    <location>
        <begin position="321"/>
        <end position="348"/>
    </location>
</feature>
<keyword evidence="10" id="KW-1185">Reference proteome</keyword>
<keyword evidence="8" id="KW-0479">Metal-binding</keyword>
<comment type="similarity">
    <text evidence="2 8">Belongs to the SLC41A transporter family.</text>
</comment>
<dbReference type="AlphaFoldDB" id="A0A086YCC8"/>
<dbReference type="InterPro" id="IPR000644">
    <property type="entry name" value="CBS_dom"/>
</dbReference>
<feature type="transmembrane region" description="Helical" evidence="8">
    <location>
        <begin position="395"/>
        <end position="418"/>
    </location>
</feature>
<dbReference type="SMART" id="SM00924">
    <property type="entry name" value="MgtE_N"/>
    <property type="match status" value="1"/>
</dbReference>
<name>A0A086YCC8_9RHOB</name>
<accession>A0A086YCC8</accession>
<dbReference type="GO" id="GO:0015095">
    <property type="term" value="F:magnesium ion transmembrane transporter activity"/>
    <property type="evidence" value="ECO:0007669"/>
    <property type="project" value="UniProtKB-UniRule"/>
</dbReference>
<keyword evidence="8" id="KW-1003">Cell membrane</keyword>
<comment type="subunit">
    <text evidence="8">Homodimer.</text>
</comment>
<keyword evidence="7 8" id="KW-0472">Membrane</keyword>
<dbReference type="eggNOG" id="COG2239">
    <property type="taxonomic scope" value="Bacteria"/>
</dbReference>
<dbReference type="Gene3D" id="1.25.60.10">
    <property type="entry name" value="MgtE N-terminal domain-like"/>
    <property type="match status" value="1"/>
</dbReference>
<gene>
    <name evidence="9" type="ORF">CN97_05810</name>
</gene>
<keyword evidence="4 8" id="KW-0812">Transmembrane</keyword>
<comment type="caution">
    <text evidence="9">The sequence shown here is derived from an EMBL/GenBank/DDBJ whole genome shotgun (WGS) entry which is preliminary data.</text>
</comment>
<dbReference type="Gene3D" id="1.10.357.20">
    <property type="entry name" value="SLC41 divalent cation transporters, integral membrane domain"/>
    <property type="match status" value="1"/>
</dbReference>
<protein>
    <recommendedName>
        <fullName evidence="8">Magnesium transporter MgtE</fullName>
    </recommendedName>
</protein>
<evidence type="ECO:0000256" key="2">
    <source>
        <dbReference type="ARBA" id="ARBA00009749"/>
    </source>
</evidence>
<keyword evidence="3 8" id="KW-0813">Transport</keyword>
<evidence type="ECO:0000256" key="7">
    <source>
        <dbReference type="ARBA" id="ARBA00023136"/>
    </source>
</evidence>
<evidence type="ECO:0000256" key="4">
    <source>
        <dbReference type="ARBA" id="ARBA00022692"/>
    </source>
</evidence>
<evidence type="ECO:0000256" key="3">
    <source>
        <dbReference type="ARBA" id="ARBA00022448"/>
    </source>
</evidence>
<keyword evidence="5 8" id="KW-0460">Magnesium</keyword>
<evidence type="ECO:0000256" key="6">
    <source>
        <dbReference type="ARBA" id="ARBA00022989"/>
    </source>
</evidence>
<evidence type="ECO:0000256" key="5">
    <source>
        <dbReference type="ARBA" id="ARBA00022842"/>
    </source>
</evidence>
<comment type="function">
    <text evidence="8">Acts as a magnesium transporter.</text>
</comment>
<dbReference type="InterPro" id="IPR036739">
    <property type="entry name" value="SLC41_membr_dom_sf"/>
</dbReference>
<proteinExistence type="inferred from homology"/>
<dbReference type="SUPFAM" id="SSF158791">
    <property type="entry name" value="MgtE N-terminal domain-like"/>
    <property type="match status" value="1"/>
</dbReference>
<feature type="transmembrane region" description="Helical" evidence="8">
    <location>
        <begin position="295"/>
        <end position="315"/>
    </location>
</feature>
<reference evidence="9 10" key="1">
    <citation type="submission" date="2014-03" db="EMBL/GenBank/DDBJ databases">
        <title>Genome of Haematobacter massiliensis CCUG 47968.</title>
        <authorList>
            <person name="Wang D."/>
            <person name="Wang G."/>
        </authorList>
    </citation>
    <scope>NUCLEOTIDE SEQUENCE [LARGE SCALE GENOMIC DNA]</scope>
    <source>
        <strain evidence="9 10">CCUG 47968</strain>
    </source>
</reference>
<dbReference type="InterPro" id="IPR038076">
    <property type="entry name" value="MgtE_N_sf"/>
</dbReference>
<feature type="transmembrane region" description="Helical" evidence="8">
    <location>
        <begin position="430"/>
        <end position="457"/>
    </location>
</feature>
<dbReference type="STRING" id="195105.CN97_05810"/>
<dbReference type="PROSITE" id="PS51371">
    <property type="entry name" value="CBS"/>
    <property type="match status" value="2"/>
</dbReference>
<dbReference type="Proteomes" id="UP000028826">
    <property type="component" value="Unassembled WGS sequence"/>
</dbReference>
<evidence type="ECO:0000256" key="1">
    <source>
        <dbReference type="ARBA" id="ARBA00004141"/>
    </source>
</evidence>
<dbReference type="PANTHER" id="PTHR43773">
    <property type="entry name" value="MAGNESIUM TRANSPORTER MGTE"/>
    <property type="match status" value="1"/>
</dbReference>
<evidence type="ECO:0000313" key="9">
    <source>
        <dbReference type="EMBL" id="KFI31928.1"/>
    </source>
</evidence>
<dbReference type="PANTHER" id="PTHR43773:SF1">
    <property type="entry name" value="MAGNESIUM TRANSPORTER MGTE"/>
    <property type="match status" value="1"/>
</dbReference>
<keyword evidence="6 8" id="KW-1133">Transmembrane helix</keyword>
<dbReference type="CDD" id="cd04606">
    <property type="entry name" value="CBS_pair_Mg_transporter"/>
    <property type="match status" value="1"/>
</dbReference>
<dbReference type="Pfam" id="PF00571">
    <property type="entry name" value="CBS"/>
    <property type="match status" value="2"/>
</dbReference>
<dbReference type="GO" id="GO:0046872">
    <property type="term" value="F:metal ion binding"/>
    <property type="evidence" value="ECO:0007669"/>
    <property type="project" value="UniProtKB-KW"/>
</dbReference>
<dbReference type="Pfam" id="PF01769">
    <property type="entry name" value="MgtE"/>
    <property type="match status" value="1"/>
</dbReference>
<dbReference type="InterPro" id="IPR006669">
    <property type="entry name" value="MgtE_transporter"/>
</dbReference>
<dbReference type="EMBL" id="JGYG01000001">
    <property type="protein sequence ID" value="KFI31928.1"/>
    <property type="molecule type" value="Genomic_DNA"/>
</dbReference>
<dbReference type="InterPro" id="IPR046342">
    <property type="entry name" value="CBS_dom_sf"/>
</dbReference>
<evidence type="ECO:0000313" key="10">
    <source>
        <dbReference type="Proteomes" id="UP000028826"/>
    </source>
</evidence>
<dbReference type="GO" id="GO:0005886">
    <property type="term" value="C:plasma membrane"/>
    <property type="evidence" value="ECO:0007669"/>
    <property type="project" value="UniProtKB-SubCell"/>
</dbReference>
<dbReference type="InterPro" id="IPR006668">
    <property type="entry name" value="Mg_transptr_MgtE_intracell_dom"/>
</dbReference>
<sequence>MTEPESPRREEDAHALDPDRVEAIVEAVEAEDAPLLDALMEPLHAADIADLLEQIGPAERQALIRLWPGGIDGDILSELGEGVREEVIEALPQDVLANAVRELDSDDVVDIIEDLEEPQQRQVLDALDDADRVAVEQALSYPEYTAGRLMQREVVTAPEDWTVGHAIDFLRNEEWLPDQFYHVVLIDPRHRPTGYVALGKMLASRRDKQLSEITEDSYRTIPATQSQEDVAYAFNQYHLISAPVVDADGRLVGVITIDDAMSVLEDEAEEDILRLGGVGDESLSDGVLDTVRLRFPWLFVNLIATNLSALVIGHFEGAIAQIVALAAIMPIIASMGGNTGTQTLTIAVRSLATKDLTSSNAWRVVRRELLVGMTNGIIFATLMASVGWLGYGSALLGGVIAAAMVINLIVAAIAGTLIPLTLNRLGLDPALASGTFVTMTTDAVGFFSFLALASAVLL</sequence>
<dbReference type="OrthoDB" id="9790355at2"/>
<dbReference type="SUPFAM" id="SSF54631">
    <property type="entry name" value="CBS-domain pair"/>
    <property type="match status" value="1"/>
</dbReference>
<dbReference type="SMART" id="SM00116">
    <property type="entry name" value="CBS"/>
    <property type="match status" value="2"/>
</dbReference>